<proteinExistence type="predicted"/>
<organism evidence="2 3">
    <name type="scientific">Cajanus cajan</name>
    <name type="common">Pigeon pea</name>
    <name type="synonym">Cajanus indicus</name>
    <dbReference type="NCBI Taxonomy" id="3821"/>
    <lineage>
        <taxon>Eukaryota</taxon>
        <taxon>Viridiplantae</taxon>
        <taxon>Streptophyta</taxon>
        <taxon>Embryophyta</taxon>
        <taxon>Tracheophyta</taxon>
        <taxon>Spermatophyta</taxon>
        <taxon>Magnoliopsida</taxon>
        <taxon>eudicotyledons</taxon>
        <taxon>Gunneridae</taxon>
        <taxon>Pentapetalae</taxon>
        <taxon>rosids</taxon>
        <taxon>fabids</taxon>
        <taxon>Fabales</taxon>
        <taxon>Fabaceae</taxon>
        <taxon>Papilionoideae</taxon>
        <taxon>50 kb inversion clade</taxon>
        <taxon>NPAAA clade</taxon>
        <taxon>indigoferoid/millettioid clade</taxon>
        <taxon>Phaseoleae</taxon>
        <taxon>Cajanus</taxon>
    </lineage>
</organism>
<evidence type="ECO:0000259" key="1">
    <source>
        <dbReference type="Pfam" id="PF07727"/>
    </source>
</evidence>
<dbReference type="Gramene" id="C.cajan_34353.t">
    <property type="protein sequence ID" value="C.cajan_34353.t.cds1"/>
    <property type="gene ID" value="C.cajan_34353"/>
</dbReference>
<sequence length="141" mass="15560">MEAAPFTLATSPNLTSKSSTTRVVATGAKYGIVKPRLQPTLLLTHVEPKTTKQALSNPTWTAAMQTEYNALLHNGTWSLVPLPPHRTAIGCKWVFRVKENPNGTVQNYKARLVAKGFNQQFGFNYHETSNLSLFGSFSLLP</sequence>
<protein>
    <recommendedName>
        <fullName evidence="1">Reverse transcriptase Ty1/copia-type domain-containing protein</fullName>
    </recommendedName>
</protein>
<dbReference type="AlphaFoldDB" id="A0A151RMC7"/>
<reference evidence="2" key="1">
    <citation type="journal article" date="2012" name="Nat. Biotechnol.">
        <title>Draft genome sequence of pigeonpea (Cajanus cajan), an orphan legume crop of resource-poor farmers.</title>
        <authorList>
            <person name="Varshney R.K."/>
            <person name="Chen W."/>
            <person name="Li Y."/>
            <person name="Bharti A.K."/>
            <person name="Saxena R.K."/>
            <person name="Schlueter J.A."/>
            <person name="Donoghue M.T."/>
            <person name="Azam S."/>
            <person name="Fan G."/>
            <person name="Whaley A.M."/>
            <person name="Farmer A.D."/>
            <person name="Sheridan J."/>
            <person name="Iwata A."/>
            <person name="Tuteja R."/>
            <person name="Penmetsa R.V."/>
            <person name="Wu W."/>
            <person name="Upadhyaya H.D."/>
            <person name="Yang S.P."/>
            <person name="Shah T."/>
            <person name="Saxena K.B."/>
            <person name="Michael T."/>
            <person name="McCombie W.R."/>
            <person name="Yang B."/>
            <person name="Zhang G."/>
            <person name="Yang H."/>
            <person name="Wang J."/>
            <person name="Spillane C."/>
            <person name="Cook D.R."/>
            <person name="May G.D."/>
            <person name="Xu X."/>
            <person name="Jackson S.A."/>
        </authorList>
    </citation>
    <scope>NUCLEOTIDE SEQUENCE [LARGE SCALE GENOMIC DNA]</scope>
</reference>
<dbReference type="Pfam" id="PF07727">
    <property type="entry name" value="RVT_2"/>
    <property type="match status" value="1"/>
</dbReference>
<dbReference type="Proteomes" id="UP000075243">
    <property type="component" value="Unassembled WGS sequence"/>
</dbReference>
<dbReference type="EMBL" id="KQ483655">
    <property type="protein sequence ID" value="KYP43731.1"/>
    <property type="molecule type" value="Genomic_DNA"/>
</dbReference>
<accession>A0A151RMC7</accession>
<keyword evidence="3" id="KW-1185">Reference proteome</keyword>
<name>A0A151RMC7_CAJCA</name>
<gene>
    <name evidence="2" type="ORF">KK1_034811</name>
</gene>
<feature type="domain" description="Reverse transcriptase Ty1/copia-type" evidence="1">
    <location>
        <begin position="74"/>
        <end position="129"/>
    </location>
</feature>
<evidence type="ECO:0000313" key="2">
    <source>
        <dbReference type="EMBL" id="KYP43731.1"/>
    </source>
</evidence>
<dbReference type="STRING" id="3821.A0A151RMC7"/>
<evidence type="ECO:0000313" key="3">
    <source>
        <dbReference type="Proteomes" id="UP000075243"/>
    </source>
</evidence>
<dbReference type="InterPro" id="IPR013103">
    <property type="entry name" value="RVT_2"/>
</dbReference>